<gene>
    <name evidence="6" type="primary">mucD_2</name>
    <name evidence="6" type="ORF">STSP2_00862</name>
</gene>
<dbReference type="KEGG" id="alus:STSP2_00862"/>
<dbReference type="SMART" id="SM00228">
    <property type="entry name" value="PDZ"/>
    <property type="match status" value="2"/>
</dbReference>
<dbReference type="PROSITE" id="PS51257">
    <property type="entry name" value="PROKAR_LIPOPROTEIN"/>
    <property type="match status" value="1"/>
</dbReference>
<proteinExistence type="inferred from homology"/>
<dbReference type="EMBL" id="CP019791">
    <property type="protein sequence ID" value="AQT67714.1"/>
    <property type="molecule type" value="Genomic_DNA"/>
</dbReference>
<evidence type="ECO:0000259" key="5">
    <source>
        <dbReference type="PROSITE" id="PS50106"/>
    </source>
</evidence>
<dbReference type="EC" id="3.4.21.107" evidence="6"/>
<reference evidence="7" key="1">
    <citation type="submission" date="2017-02" db="EMBL/GenBank/DDBJ databases">
        <title>Comparative genomics and description of representatives of a novel lineage of planctomycetes thriving in anoxic sediments.</title>
        <authorList>
            <person name="Spring S."/>
            <person name="Bunk B."/>
            <person name="Sproer C."/>
        </authorList>
    </citation>
    <scope>NUCLEOTIDE SEQUENCE [LARGE SCALE GENOMIC DNA]</scope>
    <source>
        <strain evidence="7">ST-NAGAB-D1</strain>
    </source>
</reference>
<keyword evidence="3 6" id="KW-0378">Hydrolase</keyword>
<dbReference type="PANTHER" id="PTHR22939:SF129">
    <property type="entry name" value="SERINE PROTEASE HTRA2, MITOCHONDRIAL"/>
    <property type="match status" value="1"/>
</dbReference>
<dbReference type="Pfam" id="PF13180">
    <property type="entry name" value="PDZ_2"/>
    <property type="match status" value="2"/>
</dbReference>
<dbReference type="Gene3D" id="2.30.42.10">
    <property type="match status" value="2"/>
</dbReference>
<evidence type="ECO:0000256" key="4">
    <source>
        <dbReference type="SAM" id="SignalP"/>
    </source>
</evidence>
<evidence type="ECO:0000313" key="6">
    <source>
        <dbReference type="EMBL" id="AQT67714.1"/>
    </source>
</evidence>
<dbReference type="InterPro" id="IPR009003">
    <property type="entry name" value="Peptidase_S1_PA"/>
</dbReference>
<dbReference type="SUPFAM" id="SSF50494">
    <property type="entry name" value="Trypsin-like serine proteases"/>
    <property type="match status" value="1"/>
</dbReference>
<organism evidence="6 7">
    <name type="scientific">Anaerohalosphaera lusitana</name>
    <dbReference type="NCBI Taxonomy" id="1936003"/>
    <lineage>
        <taxon>Bacteria</taxon>
        <taxon>Pseudomonadati</taxon>
        <taxon>Planctomycetota</taxon>
        <taxon>Phycisphaerae</taxon>
        <taxon>Sedimentisphaerales</taxon>
        <taxon>Anaerohalosphaeraceae</taxon>
        <taxon>Anaerohalosphaera</taxon>
    </lineage>
</organism>
<feature type="domain" description="PDZ" evidence="5">
    <location>
        <begin position="237"/>
        <end position="312"/>
    </location>
</feature>
<dbReference type="InterPro" id="IPR036034">
    <property type="entry name" value="PDZ_sf"/>
</dbReference>
<evidence type="ECO:0000256" key="3">
    <source>
        <dbReference type="ARBA" id="ARBA00022801"/>
    </source>
</evidence>
<dbReference type="GO" id="GO:0006508">
    <property type="term" value="P:proteolysis"/>
    <property type="evidence" value="ECO:0007669"/>
    <property type="project" value="UniProtKB-KW"/>
</dbReference>
<dbReference type="SUPFAM" id="SSF50156">
    <property type="entry name" value="PDZ domain-like"/>
    <property type="match status" value="2"/>
</dbReference>
<dbReference type="InterPro" id="IPR001940">
    <property type="entry name" value="Peptidase_S1C"/>
</dbReference>
<sequence precursor="true">MVKRILLVLVSGVILAGLSGCNKPATVNKVIEDEPERLLDFRKIVQQAKDEVFPTVVYIKCIREDHTQGKKMSQEVGGSGVIISVDGEVLTNWHVVDKALEVRCLLYDGRAMDAEVLGTDKDADLALLKLDKGEDEQVPFANVGDSSKLREGDFVMAMGAPLGLSRSVSIGIISCTDRYLPDDSQYSVWLQTDASISPGNSGGPLVNTDGEVVGINTLGVIFGGDMGFSIPSNTVKMLVPQLREHGEVKWSWLGLQLQALRDFEKDIYFDGDQGVIVAETDPESPARRAGLQPRDRIMSIAGRDVRCLTQEDLPAIRRTIGMLEKGEIVTLQYSRGGEIRTVELKPTDKGAVEGEELDCPRWDMTVKEINRFDKPDLYFYRNEGVFIYGVKYPGNARDAGLRENDIILKIDGEKVKTLDDVSRIRKELVDKVDEKSKVVVSVLRKGLLRQCVLDYSRDYEKE</sequence>
<dbReference type="Pfam" id="PF13365">
    <property type="entry name" value="Trypsin_2"/>
    <property type="match status" value="1"/>
</dbReference>
<comment type="similarity">
    <text evidence="1">Belongs to the peptidase S1C family.</text>
</comment>
<evidence type="ECO:0000256" key="1">
    <source>
        <dbReference type="ARBA" id="ARBA00010541"/>
    </source>
</evidence>
<accession>A0A1U9NJ13</accession>
<dbReference type="Gene3D" id="2.40.10.120">
    <property type="match status" value="1"/>
</dbReference>
<protein>
    <submittedName>
        <fullName evidence="6">Putative periplasmic serine endoprotease DegP-like</fullName>
        <ecNumber evidence="6">3.4.21.107</ecNumber>
    </submittedName>
</protein>
<dbReference type="STRING" id="1936003.STSP2_00862"/>
<keyword evidence="2 6" id="KW-0645">Protease</keyword>
<dbReference type="PROSITE" id="PS50106">
    <property type="entry name" value="PDZ"/>
    <property type="match status" value="1"/>
</dbReference>
<name>A0A1U9NJ13_9BACT</name>
<feature type="chain" id="PRO_5012143327" evidence="4">
    <location>
        <begin position="17"/>
        <end position="462"/>
    </location>
</feature>
<feature type="signal peptide" evidence="4">
    <location>
        <begin position="1"/>
        <end position="16"/>
    </location>
</feature>
<dbReference type="PANTHER" id="PTHR22939">
    <property type="entry name" value="SERINE PROTEASE FAMILY S1C HTRA-RELATED"/>
    <property type="match status" value="1"/>
</dbReference>
<keyword evidence="4" id="KW-0732">Signal</keyword>
<evidence type="ECO:0000256" key="2">
    <source>
        <dbReference type="ARBA" id="ARBA00022670"/>
    </source>
</evidence>
<dbReference type="Proteomes" id="UP000189674">
    <property type="component" value="Chromosome"/>
</dbReference>
<evidence type="ECO:0000313" key="7">
    <source>
        <dbReference type="Proteomes" id="UP000189674"/>
    </source>
</evidence>
<dbReference type="AlphaFoldDB" id="A0A1U9NJ13"/>
<dbReference type="RefSeq" id="WP_169852977.1">
    <property type="nucleotide sequence ID" value="NZ_CP019791.1"/>
</dbReference>
<dbReference type="PRINTS" id="PR00834">
    <property type="entry name" value="PROTEASES2C"/>
</dbReference>
<keyword evidence="7" id="KW-1185">Reference proteome</keyword>
<dbReference type="GO" id="GO:0004252">
    <property type="term" value="F:serine-type endopeptidase activity"/>
    <property type="evidence" value="ECO:0007669"/>
    <property type="project" value="InterPro"/>
</dbReference>
<dbReference type="InterPro" id="IPR001478">
    <property type="entry name" value="PDZ"/>
</dbReference>